<dbReference type="Pfam" id="PF01930">
    <property type="entry name" value="Cas_Cas4"/>
    <property type="match status" value="1"/>
</dbReference>
<dbReference type="Proteomes" id="UP000070376">
    <property type="component" value="Unassembled WGS sequence"/>
</dbReference>
<dbReference type="EC" id="3.1.12.1" evidence="9"/>
<keyword evidence="4 9" id="KW-0269">Exonuclease</keyword>
<evidence type="ECO:0000313" key="12">
    <source>
        <dbReference type="Proteomes" id="UP000070376"/>
    </source>
</evidence>
<reference evidence="12" key="1">
    <citation type="submission" date="2016-01" db="EMBL/GenBank/DDBJ databases">
        <authorList>
            <person name="Mitreva M."/>
            <person name="Pepin K.H."/>
            <person name="Mihindukulasuriya K.A."/>
            <person name="Fulton R."/>
            <person name="Fronick C."/>
            <person name="O'Laughlin M."/>
            <person name="Miner T."/>
            <person name="Herter B."/>
            <person name="Rosa B.A."/>
            <person name="Cordes M."/>
            <person name="Tomlinson C."/>
            <person name="Wollam A."/>
            <person name="Palsikar V.B."/>
            <person name="Mardis E.R."/>
            <person name="Wilson R.K."/>
        </authorList>
    </citation>
    <scope>NUCLEOTIDE SEQUENCE [LARGE SCALE GENOMIC DNA]</scope>
    <source>
        <strain evidence="12">GED7749B</strain>
    </source>
</reference>
<dbReference type="GO" id="GO:0004527">
    <property type="term" value="F:exonuclease activity"/>
    <property type="evidence" value="ECO:0007669"/>
    <property type="project" value="UniProtKB-KW"/>
</dbReference>
<evidence type="ECO:0000256" key="9">
    <source>
        <dbReference type="RuleBase" id="RU365022"/>
    </source>
</evidence>
<dbReference type="PANTHER" id="PTHR37168:SF2">
    <property type="entry name" value="CRISPR-ASSOCIATED EXONUCLEASE CAS4"/>
    <property type="match status" value="1"/>
</dbReference>
<evidence type="ECO:0000313" key="11">
    <source>
        <dbReference type="EMBL" id="KWZ86197.1"/>
    </source>
</evidence>
<dbReference type="InterPro" id="IPR022765">
    <property type="entry name" value="Dna2/Cas4_DUF83"/>
</dbReference>
<keyword evidence="7 9" id="KW-0051">Antiviral defense</keyword>
<evidence type="ECO:0000256" key="7">
    <source>
        <dbReference type="ARBA" id="ARBA00023118"/>
    </source>
</evidence>
<gene>
    <name evidence="11" type="ORF">HMPREF3213_00108</name>
</gene>
<organism evidence="11 12">
    <name type="scientific">Heyndrickxia coagulans</name>
    <name type="common">Weizmannia coagulans</name>
    <dbReference type="NCBI Taxonomy" id="1398"/>
    <lineage>
        <taxon>Bacteria</taxon>
        <taxon>Bacillati</taxon>
        <taxon>Bacillota</taxon>
        <taxon>Bacilli</taxon>
        <taxon>Bacillales</taxon>
        <taxon>Bacillaceae</taxon>
        <taxon>Heyndrickxia</taxon>
    </lineage>
</organism>
<comment type="caution">
    <text evidence="11">The sequence shown here is derived from an EMBL/GenBank/DDBJ whole genome shotgun (WGS) entry which is preliminary data.</text>
</comment>
<dbReference type="EMBL" id="LRPN01000005">
    <property type="protein sequence ID" value="KWZ86197.1"/>
    <property type="molecule type" value="Genomic_DNA"/>
</dbReference>
<dbReference type="Gene3D" id="3.90.320.10">
    <property type="match status" value="1"/>
</dbReference>
<evidence type="ECO:0000256" key="1">
    <source>
        <dbReference type="ARBA" id="ARBA00022722"/>
    </source>
</evidence>
<comment type="cofactor">
    <cofactor evidence="9">
        <name>iron-sulfur cluster</name>
        <dbReference type="ChEBI" id="CHEBI:30408"/>
    </cofactor>
</comment>
<name>A0A133L359_HEYCO</name>
<keyword evidence="2 9" id="KW-0479">Metal-binding</keyword>
<evidence type="ECO:0000256" key="2">
    <source>
        <dbReference type="ARBA" id="ARBA00022723"/>
    </source>
</evidence>
<evidence type="ECO:0000256" key="6">
    <source>
        <dbReference type="ARBA" id="ARBA00023014"/>
    </source>
</evidence>
<keyword evidence="5 9" id="KW-0408">Iron</keyword>
<evidence type="ECO:0000256" key="3">
    <source>
        <dbReference type="ARBA" id="ARBA00022801"/>
    </source>
</evidence>
<keyword evidence="3 9" id="KW-0378">Hydrolase</keyword>
<dbReference type="GeneID" id="93258639"/>
<evidence type="ECO:0000259" key="10">
    <source>
        <dbReference type="Pfam" id="PF01930"/>
    </source>
</evidence>
<keyword evidence="1 9" id="KW-0540">Nuclease</keyword>
<sequence length="164" mass="19735">MNITGTMVNYYFHCKRQCWLFANRVNMEDNSENVRIGKVLHELKLQEKRNTEVLIENIKVDKITDKYLVEMKKSDADVEAVRWQVLYYLKVLKDKGIEKQGKITFEEKNKQNHKVIYVELNEEMETQLEKILKDMNTYLEQEYPIAPLNDKKCKKCAYFEYCYV</sequence>
<accession>A0A133L359</accession>
<keyword evidence="8 9" id="KW-0464">Manganese</keyword>
<dbReference type="InterPro" id="IPR013343">
    <property type="entry name" value="CRISPR-assoc_prot_Cas4"/>
</dbReference>
<evidence type="ECO:0000256" key="5">
    <source>
        <dbReference type="ARBA" id="ARBA00023004"/>
    </source>
</evidence>
<dbReference type="GO" id="GO:0051536">
    <property type="term" value="F:iron-sulfur cluster binding"/>
    <property type="evidence" value="ECO:0007669"/>
    <property type="project" value="UniProtKB-KW"/>
</dbReference>
<dbReference type="AlphaFoldDB" id="A0A133L359"/>
<dbReference type="GO" id="GO:0046872">
    <property type="term" value="F:metal ion binding"/>
    <property type="evidence" value="ECO:0007669"/>
    <property type="project" value="UniProtKB-KW"/>
</dbReference>
<comment type="cofactor">
    <cofactor evidence="9">
        <name>Mg(2+)</name>
        <dbReference type="ChEBI" id="CHEBI:18420"/>
    </cofactor>
    <cofactor evidence="9">
        <name>Mn(2+)</name>
        <dbReference type="ChEBI" id="CHEBI:29035"/>
    </cofactor>
    <text evidence="9">Mg(2+) or Mn(2+) required for ssDNA cleavage activity.</text>
</comment>
<dbReference type="RefSeq" id="WP_017554267.1">
    <property type="nucleotide sequence ID" value="NZ_CABJCT010000004.1"/>
</dbReference>
<evidence type="ECO:0000256" key="8">
    <source>
        <dbReference type="ARBA" id="ARBA00023211"/>
    </source>
</evidence>
<dbReference type="GO" id="GO:0051607">
    <property type="term" value="P:defense response to virus"/>
    <property type="evidence" value="ECO:0007669"/>
    <property type="project" value="UniProtKB-KW"/>
</dbReference>
<dbReference type="NCBIfam" id="TIGR00372">
    <property type="entry name" value="cas4"/>
    <property type="match status" value="1"/>
</dbReference>
<proteinExistence type="inferred from homology"/>
<feature type="domain" description="DUF83" evidence="10">
    <location>
        <begin position="4"/>
        <end position="163"/>
    </location>
</feature>
<protein>
    <recommendedName>
        <fullName evidence="9">CRISPR-associated exonuclease Cas4</fullName>
        <ecNumber evidence="9">3.1.12.1</ecNumber>
    </recommendedName>
</protein>
<evidence type="ECO:0000256" key="4">
    <source>
        <dbReference type="ARBA" id="ARBA00022839"/>
    </source>
</evidence>
<keyword evidence="6 9" id="KW-0411">Iron-sulfur</keyword>
<comment type="similarity">
    <text evidence="9">Belongs to the CRISPR-associated exonuclease Cas4 family.</text>
</comment>
<comment type="function">
    <text evidence="9">CRISPR (clustered regularly interspaced short palindromic repeat) is an adaptive immune system that provides protection against mobile genetic elements (viruses, transposable elements and conjugative plasmids). CRISPR clusters contain sequences complementary to antecedent mobile elements and target invading nucleic acids. CRISPR clusters are transcribed and processed into CRISPR RNA (crRNA).</text>
</comment>
<dbReference type="InterPro" id="IPR011604">
    <property type="entry name" value="PDDEXK-like_dom_sf"/>
</dbReference>
<dbReference type="PATRIC" id="fig|1398.22.peg.113"/>
<dbReference type="PANTHER" id="PTHR37168">
    <property type="entry name" value="CRISPR-ASSOCIATED EXONUCLEASE CAS4"/>
    <property type="match status" value="1"/>
</dbReference>